<sequence>MAVRESSMAHWKSPSGRVEMSGIGGNGGSQRAGYVRLRARVAKGIGREPASGATWRGRCELSLRVALRELPGCVAPVTSLLVERPYGVSAERRCKVALVPLSDEKASDIGVSLWPSRSEGVSQRLRVVAPVRSLPCIARQMITFITSFELEMHPNVSKNSMWYSNT</sequence>
<organism evidence="2 3">
    <name type="scientific">Brassica cretica</name>
    <name type="common">Mustard</name>
    <dbReference type="NCBI Taxonomy" id="69181"/>
    <lineage>
        <taxon>Eukaryota</taxon>
        <taxon>Viridiplantae</taxon>
        <taxon>Streptophyta</taxon>
        <taxon>Embryophyta</taxon>
        <taxon>Tracheophyta</taxon>
        <taxon>Spermatophyta</taxon>
        <taxon>Magnoliopsida</taxon>
        <taxon>eudicotyledons</taxon>
        <taxon>Gunneridae</taxon>
        <taxon>Pentapetalae</taxon>
        <taxon>rosids</taxon>
        <taxon>malvids</taxon>
        <taxon>Brassicales</taxon>
        <taxon>Brassicaceae</taxon>
        <taxon>Brassiceae</taxon>
        <taxon>Brassica</taxon>
    </lineage>
</organism>
<gene>
    <name evidence="2" type="ORF">F2Q69_00059784</name>
</gene>
<accession>A0A8S9RPA0</accession>
<evidence type="ECO:0000313" key="3">
    <source>
        <dbReference type="Proteomes" id="UP000712600"/>
    </source>
</evidence>
<comment type="caution">
    <text evidence="2">The sequence shown here is derived from an EMBL/GenBank/DDBJ whole genome shotgun (WGS) entry which is preliminary data.</text>
</comment>
<dbReference type="EMBL" id="QGKX02000095">
    <property type="protein sequence ID" value="KAF3574486.1"/>
    <property type="molecule type" value="Genomic_DNA"/>
</dbReference>
<reference evidence="2" key="1">
    <citation type="submission" date="2019-12" db="EMBL/GenBank/DDBJ databases">
        <title>Genome sequencing and annotation of Brassica cretica.</title>
        <authorList>
            <person name="Studholme D.J."/>
            <person name="Sarris P."/>
        </authorList>
    </citation>
    <scope>NUCLEOTIDE SEQUENCE</scope>
    <source>
        <strain evidence="2">PFS-109/04</strain>
        <tissue evidence="2">Leaf</tissue>
    </source>
</reference>
<feature type="region of interest" description="Disordered" evidence="1">
    <location>
        <begin position="1"/>
        <end position="24"/>
    </location>
</feature>
<evidence type="ECO:0000313" key="2">
    <source>
        <dbReference type="EMBL" id="KAF3574486.1"/>
    </source>
</evidence>
<name>A0A8S9RPA0_BRACR</name>
<dbReference type="Proteomes" id="UP000712600">
    <property type="component" value="Unassembled WGS sequence"/>
</dbReference>
<evidence type="ECO:0000256" key="1">
    <source>
        <dbReference type="SAM" id="MobiDB-lite"/>
    </source>
</evidence>
<protein>
    <submittedName>
        <fullName evidence="2">Uncharacterized protein</fullName>
    </submittedName>
</protein>
<proteinExistence type="predicted"/>
<dbReference type="AlphaFoldDB" id="A0A8S9RPA0"/>